<dbReference type="Pfam" id="PF01661">
    <property type="entry name" value="Macro"/>
    <property type="match status" value="1"/>
</dbReference>
<comment type="caution">
    <text evidence="9">The sequence shown here is derived from an EMBL/GenBank/DDBJ whole genome shotgun (WGS) entry which is preliminary data.</text>
</comment>
<feature type="domain" description="PARP catalytic" evidence="7">
    <location>
        <begin position="440"/>
        <end position="629"/>
    </location>
</feature>
<dbReference type="Gene3D" id="3.40.220.10">
    <property type="entry name" value="Leucine Aminopeptidase, subunit E, domain 1"/>
    <property type="match status" value="1"/>
</dbReference>
<name>A0AAD9N841_RIDPI</name>
<dbReference type="InterPro" id="IPR002589">
    <property type="entry name" value="Macro_dom"/>
</dbReference>
<reference evidence="9" key="1">
    <citation type="journal article" date="2023" name="Mol. Biol. Evol.">
        <title>Third-Generation Sequencing Reveals the Adaptive Role of the Epigenome in Three Deep-Sea Polychaetes.</title>
        <authorList>
            <person name="Perez M."/>
            <person name="Aroh O."/>
            <person name="Sun Y."/>
            <person name="Lan Y."/>
            <person name="Juniper S.K."/>
            <person name="Young C.R."/>
            <person name="Angers B."/>
            <person name="Qian P.Y."/>
        </authorList>
    </citation>
    <scope>NUCLEOTIDE SEQUENCE</scope>
    <source>
        <strain evidence="9">R07B-5</strain>
    </source>
</reference>
<dbReference type="InterPro" id="IPR012317">
    <property type="entry name" value="Poly(ADP-ribose)pol_cat_dom"/>
</dbReference>
<dbReference type="GO" id="GO:0070212">
    <property type="term" value="P:protein poly-ADP-ribosylation"/>
    <property type="evidence" value="ECO:0007669"/>
    <property type="project" value="TreeGrafter"/>
</dbReference>
<feature type="region of interest" description="Disordered" evidence="6">
    <location>
        <begin position="421"/>
        <end position="444"/>
    </location>
</feature>
<evidence type="ECO:0000256" key="5">
    <source>
        <dbReference type="ARBA" id="ARBA00023242"/>
    </source>
</evidence>
<dbReference type="PANTHER" id="PTHR14453">
    <property type="entry name" value="PARP/ZINC FINGER CCCH TYPE DOMAIN CONTAINING PROTEIN"/>
    <property type="match status" value="1"/>
</dbReference>
<dbReference type="InterPro" id="IPR052056">
    <property type="entry name" value="Mono-ARTD/PARP"/>
</dbReference>
<feature type="compositionally biased region" description="Basic and acidic residues" evidence="6">
    <location>
        <begin position="425"/>
        <end position="434"/>
    </location>
</feature>
<dbReference type="GO" id="GO:0005737">
    <property type="term" value="C:cytoplasm"/>
    <property type="evidence" value="ECO:0007669"/>
    <property type="project" value="TreeGrafter"/>
</dbReference>
<accession>A0AAD9N841</accession>
<dbReference type="SUPFAM" id="SSF52949">
    <property type="entry name" value="Macro domain-like"/>
    <property type="match status" value="1"/>
</dbReference>
<evidence type="ECO:0000256" key="1">
    <source>
        <dbReference type="ARBA" id="ARBA00004123"/>
    </source>
</evidence>
<dbReference type="EMBL" id="JAODUO010001757">
    <property type="protein sequence ID" value="KAK2158918.1"/>
    <property type="molecule type" value="Genomic_DNA"/>
</dbReference>
<dbReference type="PROSITE" id="PS51059">
    <property type="entry name" value="PARP_CATALYTIC"/>
    <property type="match status" value="1"/>
</dbReference>
<evidence type="ECO:0000259" key="7">
    <source>
        <dbReference type="PROSITE" id="PS51059"/>
    </source>
</evidence>
<proteinExistence type="predicted"/>
<keyword evidence="4" id="KW-0520">NAD</keyword>
<evidence type="ECO:0000256" key="6">
    <source>
        <dbReference type="SAM" id="MobiDB-lite"/>
    </source>
</evidence>
<feature type="domain" description="Macro" evidence="8">
    <location>
        <begin position="237"/>
        <end position="422"/>
    </location>
</feature>
<dbReference type="Gene3D" id="3.90.228.10">
    <property type="match status" value="1"/>
</dbReference>
<dbReference type="GO" id="GO:1990404">
    <property type="term" value="F:NAD+-protein mono-ADP-ribosyltransferase activity"/>
    <property type="evidence" value="ECO:0007669"/>
    <property type="project" value="TreeGrafter"/>
</dbReference>
<dbReference type="PANTHER" id="PTHR14453:SF67">
    <property type="entry name" value="POLY [ADP-RIBOSE] POLYMERASE"/>
    <property type="match status" value="1"/>
</dbReference>
<evidence type="ECO:0000256" key="4">
    <source>
        <dbReference type="ARBA" id="ARBA00023027"/>
    </source>
</evidence>
<dbReference type="GO" id="GO:0044389">
    <property type="term" value="F:ubiquitin-like protein ligase binding"/>
    <property type="evidence" value="ECO:0007669"/>
    <property type="project" value="TreeGrafter"/>
</dbReference>
<evidence type="ECO:0000256" key="3">
    <source>
        <dbReference type="ARBA" id="ARBA00022679"/>
    </source>
</evidence>
<protein>
    <submittedName>
        <fullName evidence="9">Uncharacterized protein</fullName>
    </submittedName>
</protein>
<comment type="subcellular location">
    <subcellularLocation>
        <location evidence="1">Nucleus</location>
    </subcellularLocation>
</comment>
<keyword evidence="10" id="KW-1185">Reference proteome</keyword>
<evidence type="ECO:0000259" key="8">
    <source>
        <dbReference type="PROSITE" id="PS51154"/>
    </source>
</evidence>
<dbReference type="GO" id="GO:0003714">
    <property type="term" value="F:transcription corepressor activity"/>
    <property type="evidence" value="ECO:0007669"/>
    <property type="project" value="TreeGrafter"/>
</dbReference>
<gene>
    <name evidence="9" type="ORF">NP493_1756g00012</name>
</gene>
<keyword evidence="5" id="KW-0539">Nucleus</keyword>
<evidence type="ECO:0000256" key="2">
    <source>
        <dbReference type="ARBA" id="ARBA00022676"/>
    </source>
</evidence>
<dbReference type="SUPFAM" id="SSF56399">
    <property type="entry name" value="ADP-ribosylation"/>
    <property type="match status" value="1"/>
</dbReference>
<dbReference type="GO" id="GO:0010629">
    <property type="term" value="P:negative regulation of gene expression"/>
    <property type="evidence" value="ECO:0007669"/>
    <property type="project" value="TreeGrafter"/>
</dbReference>
<organism evidence="9 10">
    <name type="scientific">Ridgeia piscesae</name>
    <name type="common">Tubeworm</name>
    <dbReference type="NCBI Taxonomy" id="27915"/>
    <lineage>
        <taxon>Eukaryota</taxon>
        <taxon>Metazoa</taxon>
        <taxon>Spiralia</taxon>
        <taxon>Lophotrochozoa</taxon>
        <taxon>Annelida</taxon>
        <taxon>Polychaeta</taxon>
        <taxon>Sedentaria</taxon>
        <taxon>Canalipalpata</taxon>
        <taxon>Sabellida</taxon>
        <taxon>Siboglinidae</taxon>
        <taxon>Ridgeia</taxon>
    </lineage>
</organism>
<dbReference type="GO" id="GO:0003950">
    <property type="term" value="F:NAD+ poly-ADP-ribosyltransferase activity"/>
    <property type="evidence" value="ECO:0007669"/>
    <property type="project" value="InterPro"/>
</dbReference>
<evidence type="ECO:0000313" key="10">
    <source>
        <dbReference type="Proteomes" id="UP001209878"/>
    </source>
</evidence>
<dbReference type="GO" id="GO:0060335">
    <property type="term" value="P:positive regulation of type II interferon-mediated signaling pathway"/>
    <property type="evidence" value="ECO:0007669"/>
    <property type="project" value="TreeGrafter"/>
</dbReference>
<dbReference type="GO" id="GO:0005634">
    <property type="term" value="C:nucleus"/>
    <property type="evidence" value="ECO:0007669"/>
    <property type="project" value="UniProtKB-SubCell"/>
</dbReference>
<sequence>MAQGTTQLKGQSKSVRRITTIVLTSPRKEPTTPFVTKVLTLQPHHLLMLHATTFKSIQEKRFPNMTVTLNIRDQQVVLDGKKSDVAAAEEAINDIVNSMKSSTLDMSLQLAKLMSTIAMTTHMTEVLNKKDICAVFETVDETTVGVYALNDEQLERAVNVIRSETNETYVEADSARTLHTHQWAALKDQLHSEYGDLLAVSESGSRVTISGTEDSVTSATETLSRLLVKNKGDSSRNRVCWSYVLGFSTVDVVKGDLTKFRADAIVNAANEGLEHIGGLAEAVVTAGGPEIERDCRDYVSKHGHLQPGQVFVSAPGWLPCQKVIHAVGPRWQGGQNNEENVLHEAVYESLLSAEQCGLSSIALPALSMEISGCPLDRCTKVIVSAIKGFLEEHKQTCVKKVSLIDPTDRVVDAFHTSLHSLTSPQRDHSHREATSDDTDLPTGWRKMGSNDPFKLVKLDEGSSEYKNVLKNFTKDTGKSAEKIYNIKRLQNPALYRTYVLCGKKIGEHCGQKTTIERKLWHNTTPAALADVNANGIRGIDTDAASFDGDSCFTVTPSTDSRAKGNQYVYQVRVVTGEYTATREDYEAARNNHDYSARNVDSLVDNVDNPTKYVVFSSDQAYPEYLITFW</sequence>
<dbReference type="PROSITE" id="PS51154">
    <property type="entry name" value="MACRO"/>
    <property type="match status" value="1"/>
</dbReference>
<keyword evidence="3" id="KW-0808">Transferase</keyword>
<dbReference type="SMART" id="SM00506">
    <property type="entry name" value="A1pp"/>
    <property type="match status" value="1"/>
</dbReference>
<dbReference type="CDD" id="cd02907">
    <property type="entry name" value="Macro_Af1521_BAL-like"/>
    <property type="match status" value="1"/>
</dbReference>
<dbReference type="Proteomes" id="UP001209878">
    <property type="component" value="Unassembled WGS sequence"/>
</dbReference>
<dbReference type="AlphaFoldDB" id="A0AAD9N841"/>
<dbReference type="InterPro" id="IPR043472">
    <property type="entry name" value="Macro_dom-like"/>
</dbReference>
<keyword evidence="2" id="KW-0328">Glycosyltransferase</keyword>
<evidence type="ECO:0000313" key="9">
    <source>
        <dbReference type="EMBL" id="KAK2158918.1"/>
    </source>
</evidence>